<evidence type="ECO:0000313" key="2">
    <source>
        <dbReference type="Proteomes" id="UP000675163"/>
    </source>
</evidence>
<comment type="caution">
    <text evidence="1">The sequence shown here is derived from an EMBL/GenBank/DDBJ whole genome shotgun (WGS) entry which is preliminary data.</text>
</comment>
<sequence length="567" mass="62415">MRLFDGLGEERSERLGRHEGCVNNLALEHGSGKTIAAAQIARAFAERRTTTHSSTRQNAFAVWVRLDPEDISYEHFWLRVFQTVNQSGVVSRDSIAARLVQGGLSTVSTSIITSAFSELPGRFLIVIDDAHHTVTDTMEKSLLDVLELTPTLTVLLTTRHSLPRVTSTSARMRVPVRELDGGDLALSSEENNELLRVHFPKLAAEQSVSLAESILQQSRGWPLAAHALIVERASNRNVTGRVSHGSFVREFVSHLIESNDPGVQIALCASAIFEEISAEALGTMLELSTDEADTLLESAFEHSFGFWVDEGGTRWYRHHDLIRVELQSHADTVIGAASLRKIYMGAAIALKKVRPRFAKEAAIHAQAWELLSDLLISQMHLSLRRERPSVWMNNIPSDVREQYPVIAAFALIDEYAFPSGRFGQVIAGLKLLAGPRLAKESEESGLPGMTAAVLRMVGSRLSGNESLAVQMAERVQGTLDQIPNNDAVLHSHSLEVALTQTSITLLHAGRFDEVDRLLEPFIAREDEILPRNLAHGTALAAWSSTWQGNMGRGRQLVRTGFGLGRVS</sequence>
<dbReference type="InterPro" id="IPR027417">
    <property type="entry name" value="P-loop_NTPase"/>
</dbReference>
<gene>
    <name evidence="1" type="ORF">JOF28_001988</name>
</gene>
<dbReference type="Proteomes" id="UP000675163">
    <property type="component" value="Unassembled WGS sequence"/>
</dbReference>
<dbReference type="SUPFAM" id="SSF52540">
    <property type="entry name" value="P-loop containing nucleoside triphosphate hydrolases"/>
    <property type="match status" value="1"/>
</dbReference>
<dbReference type="AlphaFoldDB" id="A0A940PZ24"/>
<reference evidence="1" key="1">
    <citation type="submission" date="2021-02" db="EMBL/GenBank/DDBJ databases">
        <title>Sequencing the genomes of 1000 actinobacteria strains.</title>
        <authorList>
            <person name="Klenk H.-P."/>
        </authorList>
    </citation>
    <scope>NUCLEOTIDE SEQUENCE</scope>
    <source>
        <strain evidence="1">DSM 22850</strain>
    </source>
</reference>
<proteinExistence type="predicted"/>
<keyword evidence="2" id="KW-1185">Reference proteome</keyword>
<dbReference type="EMBL" id="JAFIDA010000001">
    <property type="protein sequence ID" value="MBP1326756.1"/>
    <property type="molecule type" value="Genomic_DNA"/>
</dbReference>
<evidence type="ECO:0000313" key="1">
    <source>
        <dbReference type="EMBL" id="MBP1326756.1"/>
    </source>
</evidence>
<accession>A0A940PZ24</accession>
<name>A0A940PZ24_9MICO</name>
<protein>
    <submittedName>
        <fullName evidence="1">ATP/maltotriose-dependent transcriptional regulator MalT</fullName>
    </submittedName>
</protein>
<organism evidence="1 2">
    <name type="scientific">Leucobacter exalbidus</name>
    <dbReference type="NCBI Taxonomy" id="662960"/>
    <lineage>
        <taxon>Bacteria</taxon>
        <taxon>Bacillati</taxon>
        <taxon>Actinomycetota</taxon>
        <taxon>Actinomycetes</taxon>
        <taxon>Micrococcales</taxon>
        <taxon>Microbacteriaceae</taxon>
        <taxon>Leucobacter</taxon>
    </lineage>
</organism>